<dbReference type="KEGG" id="vcn:VOLCADRAFT_108673"/>
<dbReference type="PANTHER" id="PTHR13234">
    <property type="entry name" value="GAMMA-INTERFERON INDUCIBLE LYSOSOMAL THIOL REDUCTASE GILT"/>
    <property type="match status" value="1"/>
</dbReference>
<feature type="chain" id="PRO_5003124642" evidence="6">
    <location>
        <begin position="26"/>
        <end position="261"/>
    </location>
</feature>
<evidence type="ECO:0000313" key="7">
    <source>
        <dbReference type="EMBL" id="EFJ39347.1"/>
    </source>
</evidence>
<dbReference type="AlphaFoldDB" id="D8ULQ3"/>
<dbReference type="GO" id="GO:0016671">
    <property type="term" value="F:oxidoreductase activity, acting on a sulfur group of donors, disulfide as acceptor"/>
    <property type="evidence" value="ECO:0007669"/>
    <property type="project" value="InterPro"/>
</dbReference>
<evidence type="ECO:0000256" key="4">
    <source>
        <dbReference type="ARBA" id="ARBA00022729"/>
    </source>
</evidence>
<evidence type="ECO:0000256" key="2">
    <source>
        <dbReference type="ARBA" id="ARBA00005679"/>
    </source>
</evidence>
<feature type="signal peptide" evidence="6">
    <location>
        <begin position="1"/>
        <end position="25"/>
    </location>
</feature>
<organism evidence="8">
    <name type="scientific">Volvox carteri f. nagariensis</name>
    <dbReference type="NCBI Taxonomy" id="3068"/>
    <lineage>
        <taxon>Eukaryota</taxon>
        <taxon>Viridiplantae</taxon>
        <taxon>Chlorophyta</taxon>
        <taxon>core chlorophytes</taxon>
        <taxon>Chlorophyceae</taxon>
        <taxon>CS clade</taxon>
        <taxon>Chlamydomonadales</taxon>
        <taxon>Volvocaceae</taxon>
        <taxon>Volvox</taxon>
    </lineage>
</organism>
<keyword evidence="5" id="KW-0325">Glycoprotein</keyword>
<dbReference type="eggNOG" id="ENOG502S45F">
    <property type="taxonomic scope" value="Eukaryota"/>
</dbReference>
<evidence type="ECO:0000256" key="1">
    <source>
        <dbReference type="ARBA" id="ARBA00004613"/>
    </source>
</evidence>
<dbReference type="PANTHER" id="PTHR13234:SF8">
    <property type="entry name" value="GAMMA-INTERFERON-INDUCIBLE LYSOSOMAL THIOL REDUCTASE"/>
    <property type="match status" value="1"/>
</dbReference>
<dbReference type="InParanoid" id="D8ULQ3"/>
<evidence type="ECO:0000256" key="3">
    <source>
        <dbReference type="ARBA" id="ARBA00022525"/>
    </source>
</evidence>
<dbReference type="Pfam" id="PF03227">
    <property type="entry name" value="GILT"/>
    <property type="match status" value="1"/>
</dbReference>
<evidence type="ECO:0000256" key="6">
    <source>
        <dbReference type="SAM" id="SignalP"/>
    </source>
</evidence>
<name>D8ULQ3_VOLCA</name>
<sequence>MAAPLPRIWGMLLLTVLARLDIALGVSTRNIYQKSSSRITALDVQDTQGPTLLVPIELFVMSRCPDARRAEARFDEVLAVVHSIAQIRTIYIADEANNGSIVCKHGPIECAGDVQQLCAQRYGGQDPADGSNFGWSFLMCQNQRFNDVGSPELAATCLKTSLFPNHIADKVRSCWSGEEGAQLLQVSAAEARRRGAQRSCTIFVGGTYRCTHDGAQWYDCPGGPEVSDFVRTVCEEYKRLSGVWRSDICGPEGGAGDDDDK</sequence>
<keyword evidence="4 6" id="KW-0732">Signal</keyword>
<comment type="similarity">
    <text evidence="2">Belongs to the GILT family.</text>
</comment>
<dbReference type="GeneID" id="9614394"/>
<dbReference type="Proteomes" id="UP000001058">
    <property type="component" value="Unassembled WGS sequence"/>
</dbReference>
<keyword evidence="8" id="KW-1185">Reference proteome</keyword>
<evidence type="ECO:0000256" key="5">
    <source>
        <dbReference type="ARBA" id="ARBA00023180"/>
    </source>
</evidence>
<dbReference type="GO" id="GO:0005576">
    <property type="term" value="C:extracellular region"/>
    <property type="evidence" value="ECO:0007669"/>
    <property type="project" value="UniProtKB-SubCell"/>
</dbReference>
<proteinExistence type="inferred from homology"/>
<dbReference type="RefSeq" id="XP_002959589.1">
    <property type="nucleotide sequence ID" value="XM_002959543.1"/>
</dbReference>
<keyword evidence="3" id="KW-0964">Secreted</keyword>
<dbReference type="OrthoDB" id="958254at2759"/>
<accession>D8ULQ3</accession>
<dbReference type="InterPro" id="IPR004911">
    <property type="entry name" value="Interferon-induced_GILT"/>
</dbReference>
<reference evidence="7 8" key="1">
    <citation type="journal article" date="2010" name="Science">
        <title>Genomic analysis of organismal complexity in the multicellular green alga Volvox carteri.</title>
        <authorList>
            <person name="Prochnik S.E."/>
            <person name="Umen J."/>
            <person name="Nedelcu A.M."/>
            <person name="Hallmann A."/>
            <person name="Miller S.M."/>
            <person name="Nishii I."/>
            <person name="Ferris P."/>
            <person name="Kuo A."/>
            <person name="Mitros T."/>
            <person name="Fritz-Laylin L.K."/>
            <person name="Hellsten U."/>
            <person name="Chapman J."/>
            <person name="Simakov O."/>
            <person name="Rensing S.A."/>
            <person name="Terry A."/>
            <person name="Pangilinan J."/>
            <person name="Kapitonov V."/>
            <person name="Jurka J."/>
            <person name="Salamov A."/>
            <person name="Shapiro H."/>
            <person name="Schmutz J."/>
            <person name="Grimwood J."/>
            <person name="Lindquist E."/>
            <person name="Lucas S."/>
            <person name="Grigoriev I.V."/>
            <person name="Schmitt R."/>
            <person name="Kirk D."/>
            <person name="Rokhsar D.S."/>
        </authorList>
    </citation>
    <scope>NUCLEOTIDE SEQUENCE [LARGE SCALE GENOMIC DNA]</scope>
    <source>
        <strain evidence="8">f. Nagariensis / Eve</strain>
    </source>
</reference>
<protein>
    <submittedName>
        <fullName evidence="7">Uncharacterized protein</fullName>
    </submittedName>
</protein>
<comment type="subcellular location">
    <subcellularLocation>
        <location evidence="1">Secreted</location>
    </subcellularLocation>
</comment>
<dbReference type="EMBL" id="GL378655">
    <property type="protein sequence ID" value="EFJ39347.1"/>
    <property type="molecule type" value="Genomic_DNA"/>
</dbReference>
<dbReference type="STRING" id="3068.D8ULQ3"/>
<evidence type="ECO:0000313" key="8">
    <source>
        <dbReference type="Proteomes" id="UP000001058"/>
    </source>
</evidence>
<gene>
    <name evidence="7" type="ORF">VOLCADRAFT_108673</name>
</gene>